<evidence type="ECO:0000313" key="2">
    <source>
        <dbReference type="Proteomes" id="UP001141183"/>
    </source>
</evidence>
<organism evidence="1 2">
    <name type="scientific">Clostridium tertium</name>
    <dbReference type="NCBI Taxonomy" id="1559"/>
    <lineage>
        <taxon>Bacteria</taxon>
        <taxon>Bacillati</taxon>
        <taxon>Bacillota</taxon>
        <taxon>Clostridia</taxon>
        <taxon>Eubacteriales</taxon>
        <taxon>Clostridiaceae</taxon>
        <taxon>Clostridium</taxon>
    </lineage>
</organism>
<name>A0A9X4B4D3_9CLOT</name>
<comment type="caution">
    <text evidence="1">The sequence shown here is derived from an EMBL/GenBank/DDBJ whole genome shotgun (WGS) entry which is preliminary data.</text>
</comment>
<gene>
    <name evidence="1" type="ORF">NE398_18575</name>
</gene>
<reference evidence="1" key="1">
    <citation type="submission" date="2022-05" db="EMBL/GenBank/DDBJ databases">
        <title>Draft genome sequence of Clostridium tertium strain CP3 isolated from Peru.</title>
        <authorList>
            <person name="Hurtado R."/>
            <person name="Lima L."/>
            <person name="Sousa T."/>
            <person name="Jaiswal A.K."/>
            <person name="Tiwari S."/>
            <person name="Maturrano L."/>
            <person name="Brenig B."/>
            <person name="Azevedo V."/>
        </authorList>
    </citation>
    <scope>NUCLEOTIDE SEQUENCE</scope>
    <source>
        <strain evidence="1">CP3</strain>
    </source>
</reference>
<dbReference type="EMBL" id="JAMRYU010000024">
    <property type="protein sequence ID" value="MDC4242138.1"/>
    <property type="molecule type" value="Genomic_DNA"/>
</dbReference>
<keyword evidence="2" id="KW-1185">Reference proteome</keyword>
<dbReference type="AlphaFoldDB" id="A0A9X4B4D3"/>
<sequence length="108" mass="12237">MEEVVQIALKLQRLENCGELRIVYVENLGAKALVMTNSDKFCIAVDPALSYEQQIKEIWHEAKHIYSHLNKTCSISIAEKEAEEFSEIAVKYPEILVGLSMVDNLVGR</sequence>
<protein>
    <submittedName>
        <fullName evidence="1">ImmA/IrrE family metallo-endopeptidase</fullName>
    </submittedName>
</protein>
<dbReference type="Proteomes" id="UP001141183">
    <property type="component" value="Unassembled WGS sequence"/>
</dbReference>
<proteinExistence type="predicted"/>
<evidence type="ECO:0000313" key="1">
    <source>
        <dbReference type="EMBL" id="MDC4242138.1"/>
    </source>
</evidence>
<accession>A0A9X4B4D3</accession>
<dbReference type="RefSeq" id="WP_099346080.1">
    <property type="nucleotide sequence ID" value="NZ_JAMRYU010000024.1"/>
</dbReference>